<evidence type="ECO:0000256" key="3">
    <source>
        <dbReference type="ARBA" id="ARBA00023125"/>
    </source>
</evidence>
<dbReference type="PANTHER" id="PTHR30629:SF2">
    <property type="entry name" value="PROPHAGE INTEGRASE INTS-RELATED"/>
    <property type="match status" value="1"/>
</dbReference>
<dbReference type="InterPro" id="IPR050808">
    <property type="entry name" value="Phage_Integrase"/>
</dbReference>
<feature type="domain" description="Core-binding (CB)" evidence="7">
    <location>
        <begin position="98"/>
        <end position="178"/>
    </location>
</feature>
<dbReference type="InterPro" id="IPR044068">
    <property type="entry name" value="CB"/>
</dbReference>
<protein>
    <recommendedName>
        <fullName evidence="9">Tyr recombinase domain-containing protein</fullName>
    </recommendedName>
</protein>
<evidence type="ECO:0000256" key="4">
    <source>
        <dbReference type="ARBA" id="ARBA00023172"/>
    </source>
</evidence>
<dbReference type="PROSITE" id="PS51900">
    <property type="entry name" value="CB"/>
    <property type="match status" value="1"/>
</dbReference>
<keyword evidence="8" id="KW-0614">Plasmid</keyword>
<dbReference type="Gene3D" id="1.10.443.10">
    <property type="entry name" value="Intergrase catalytic core"/>
    <property type="match status" value="1"/>
</dbReference>
<dbReference type="PROSITE" id="PS51898">
    <property type="entry name" value="TYR_RECOMBINASE"/>
    <property type="match status" value="1"/>
</dbReference>
<dbReference type="EMBL" id="CP016620">
    <property type="protein sequence ID" value="ANY85289.1"/>
    <property type="molecule type" value="Genomic_DNA"/>
</dbReference>
<keyword evidence="4" id="KW-0233">DNA recombination</keyword>
<proteinExistence type="inferred from homology"/>
<reference evidence="8" key="1">
    <citation type="submission" date="2016-07" db="EMBL/GenBank/DDBJ databases">
        <title>Microvirga ossetica sp. nov. a new species of rhizobia isolated from root nodules of the legume species Vicia alpestris Steven originated from North Ossetia region in the Caucasus.</title>
        <authorList>
            <person name="Safronova V.I."/>
            <person name="Kuznetsova I.G."/>
            <person name="Sazanova A.L."/>
            <person name="Belimov A."/>
            <person name="Andronov E."/>
            <person name="Osledkin Y.S."/>
            <person name="Onishchuk O.P."/>
            <person name="Kurchak O.N."/>
            <person name="Shaposhnikov A.I."/>
            <person name="Willems A."/>
            <person name="Tikhonovich I.A."/>
        </authorList>
    </citation>
    <scope>NUCLEOTIDE SEQUENCE [LARGE SCALE GENOMIC DNA]</scope>
    <source>
        <strain evidence="8">V5/3M</strain>
        <plasmid evidence="8">unnamed4</plasmid>
    </source>
</reference>
<dbReference type="AlphaFoldDB" id="A0A1B2EZ76"/>
<organism evidence="8">
    <name type="scientific">Microvirga ossetica</name>
    <dbReference type="NCBI Taxonomy" id="1882682"/>
    <lineage>
        <taxon>Bacteria</taxon>
        <taxon>Pseudomonadati</taxon>
        <taxon>Pseudomonadota</taxon>
        <taxon>Alphaproteobacteria</taxon>
        <taxon>Hyphomicrobiales</taxon>
        <taxon>Methylobacteriaceae</taxon>
        <taxon>Microvirga</taxon>
    </lineage>
</organism>
<dbReference type="Gene3D" id="1.10.150.130">
    <property type="match status" value="1"/>
</dbReference>
<sequence>MRLTRPALANLSIPPGRSELIVFDDTLPGFGVRLRAGGKRVWIAQYRMGQKQRRVTIGSVETLDPDQARRAAKAVLAKAHLGSDPQAAKAEAKARAHLTLGAMVEPYLEFASRRLKPRTLVETSRYLQTSWKPLHGLAIEKVTRRTVALQLAELALANGPIAANRARIALSSFFTWAMREGLADTNPVVGTNRPVEERSRDRVLSDNELARIWAACRDDDYGRIVRLLILTGQRREEVGGMAWSELDLHRACWSIPRERTKNGLPHGVPLTEAALEVLRGCPRREGRQLVFGEAEGPFQGWSKAKAALDKRILKNGEQLAAWRLHDIRRTAATRMAEMGILPHVVEAVLNHASGHKAGVAGIYNRATYAQEKRAALNTWTMHVLSLATMQPTGNAAAAA</sequence>
<dbReference type="SUPFAM" id="SSF56349">
    <property type="entry name" value="DNA breaking-rejoining enzymes"/>
    <property type="match status" value="1"/>
</dbReference>
<dbReference type="OrthoDB" id="7615137at2"/>
<keyword evidence="3 5" id="KW-0238">DNA-binding</keyword>
<gene>
    <name evidence="8" type="ORF">BB934_44805</name>
</gene>
<dbReference type="Gene3D" id="3.30.160.390">
    <property type="entry name" value="Integrase, DNA-binding domain"/>
    <property type="match status" value="1"/>
</dbReference>
<evidence type="ECO:0000256" key="1">
    <source>
        <dbReference type="ARBA" id="ARBA00008857"/>
    </source>
</evidence>
<evidence type="ECO:0000259" key="6">
    <source>
        <dbReference type="PROSITE" id="PS51898"/>
    </source>
</evidence>
<dbReference type="InterPro" id="IPR025166">
    <property type="entry name" value="Integrase_DNA_bind_dom"/>
</dbReference>
<evidence type="ECO:0008006" key="9">
    <source>
        <dbReference type="Google" id="ProtNLM"/>
    </source>
</evidence>
<dbReference type="Pfam" id="PF13356">
    <property type="entry name" value="Arm-DNA-bind_3"/>
    <property type="match status" value="1"/>
</dbReference>
<comment type="similarity">
    <text evidence="1">Belongs to the 'phage' integrase family.</text>
</comment>
<evidence type="ECO:0000256" key="2">
    <source>
        <dbReference type="ARBA" id="ARBA00022908"/>
    </source>
</evidence>
<feature type="domain" description="Tyr recombinase" evidence="6">
    <location>
        <begin position="199"/>
        <end position="377"/>
    </location>
</feature>
<dbReference type="InterPro" id="IPR010998">
    <property type="entry name" value="Integrase_recombinase_N"/>
</dbReference>
<dbReference type="GO" id="GO:0015074">
    <property type="term" value="P:DNA integration"/>
    <property type="evidence" value="ECO:0007669"/>
    <property type="project" value="UniProtKB-KW"/>
</dbReference>
<dbReference type="CDD" id="cd00801">
    <property type="entry name" value="INT_P4_C"/>
    <property type="match status" value="1"/>
</dbReference>
<dbReference type="InterPro" id="IPR002104">
    <property type="entry name" value="Integrase_catalytic"/>
</dbReference>
<evidence type="ECO:0000259" key="7">
    <source>
        <dbReference type="PROSITE" id="PS51900"/>
    </source>
</evidence>
<dbReference type="PANTHER" id="PTHR30629">
    <property type="entry name" value="PROPHAGE INTEGRASE"/>
    <property type="match status" value="1"/>
</dbReference>
<geneLocation type="plasmid" evidence="8">
    <name>unnamed4</name>
</geneLocation>
<dbReference type="GO" id="GO:0006310">
    <property type="term" value="P:DNA recombination"/>
    <property type="evidence" value="ECO:0007669"/>
    <property type="project" value="UniProtKB-KW"/>
</dbReference>
<dbReference type="GO" id="GO:0003677">
    <property type="term" value="F:DNA binding"/>
    <property type="evidence" value="ECO:0007669"/>
    <property type="project" value="UniProtKB-UniRule"/>
</dbReference>
<evidence type="ECO:0000313" key="8">
    <source>
        <dbReference type="EMBL" id="ANY85289.1"/>
    </source>
</evidence>
<evidence type="ECO:0000256" key="5">
    <source>
        <dbReference type="PROSITE-ProRule" id="PRU01248"/>
    </source>
</evidence>
<dbReference type="KEGG" id="moc:BB934_44805"/>
<dbReference type="Pfam" id="PF00589">
    <property type="entry name" value="Phage_integrase"/>
    <property type="match status" value="1"/>
</dbReference>
<dbReference type="InterPro" id="IPR011010">
    <property type="entry name" value="DNA_brk_join_enz"/>
</dbReference>
<keyword evidence="2" id="KW-0229">DNA integration</keyword>
<dbReference type="InterPro" id="IPR013762">
    <property type="entry name" value="Integrase-like_cat_sf"/>
</dbReference>
<name>A0A1B2EZ76_9HYPH</name>
<dbReference type="RefSeq" id="WP_099516070.1">
    <property type="nucleotide sequence ID" value="NZ_CP016620.1"/>
</dbReference>
<accession>A0A1B2EZ76</accession>
<dbReference type="InterPro" id="IPR038488">
    <property type="entry name" value="Integrase_DNA-bd_sf"/>
</dbReference>